<dbReference type="PANTHER" id="PTHR31619">
    <property type="entry name" value="4-HYDROXY-3-METHYLBUT-2-ENYL DIPHOSPHATE REDUCTASE, CHLOROPLASTIC"/>
    <property type="match status" value="1"/>
</dbReference>
<reference evidence="9 10" key="1">
    <citation type="submission" date="2017-10" db="EMBL/GenBank/DDBJ databases">
        <title>Draft genome of Longibacter Salinarum.</title>
        <authorList>
            <person name="Goh K.M."/>
            <person name="Shamsir M.S."/>
            <person name="Lim S.W."/>
        </authorList>
    </citation>
    <scope>NUCLEOTIDE SEQUENCE [LARGE SCALE GENOMIC DNA]</scope>
    <source>
        <strain evidence="9 10">KCTC 52045</strain>
    </source>
</reference>
<dbReference type="RefSeq" id="WP_098076122.1">
    <property type="nucleotide sequence ID" value="NZ_PDEQ01000006.1"/>
</dbReference>
<dbReference type="Proteomes" id="UP000220102">
    <property type="component" value="Unassembled WGS sequence"/>
</dbReference>
<evidence type="ECO:0000256" key="2">
    <source>
        <dbReference type="ARBA" id="ARBA00022485"/>
    </source>
</evidence>
<evidence type="ECO:0000313" key="10">
    <source>
        <dbReference type="Proteomes" id="UP000220102"/>
    </source>
</evidence>
<dbReference type="GO" id="GO:0051745">
    <property type="term" value="F:4-hydroxy-3-methylbut-2-enyl diphosphate reductase activity"/>
    <property type="evidence" value="ECO:0007669"/>
    <property type="project" value="InterPro"/>
</dbReference>
<proteinExistence type="predicted"/>
<comment type="pathway">
    <text evidence="7">Isoprenoid biosynthesis; isopentenyl diphosphate biosynthesis via DXP pathway; isopentenyl diphosphate from 1-deoxy-D-xylulose 5-phosphate: step 6/6.</text>
</comment>
<evidence type="ECO:0000256" key="4">
    <source>
        <dbReference type="ARBA" id="ARBA00023002"/>
    </source>
</evidence>
<comment type="cofactor">
    <cofactor evidence="1">
        <name>[4Fe-4S] cluster</name>
        <dbReference type="ChEBI" id="CHEBI:49883"/>
    </cofactor>
</comment>
<keyword evidence="10" id="KW-1185">Reference proteome</keyword>
<keyword evidence="6" id="KW-0411">Iron-sulfur</keyword>
<comment type="pathway">
    <text evidence="8">Isoprenoid biosynthesis; dimethylallyl diphosphate biosynthesis; dimethylallyl diphosphate from (2E)-4-hydroxy-3-methylbutenyl diphosphate: step 1/1.</text>
</comment>
<accession>A0A2A8CVX6</accession>
<comment type="caution">
    <text evidence="9">The sequence shown here is derived from an EMBL/GenBank/DDBJ whole genome shotgun (WGS) entry which is preliminary data.</text>
</comment>
<dbReference type="Gene3D" id="3.40.50.11270">
    <property type="match status" value="1"/>
</dbReference>
<sequence length="413" mass="46700">MKQFDVPVFYRSPIISTVKDARKTLDPRKKDLSPSVIDFGPVRFKIARHFGFCYGVENAIEIAYRALDENPDKRVFLLSEMIHNPHVNTDLQERGVKFLRTTSGEQLIPFDELNEDDVVIIPAFGTTLEVEQTLADLGVDTETYDTTCPFVEKVWRKSKQIGGDEYSIVVHGKRYHEETRATFSHAKEQGPVVVVRNMEEAEDLAKVIRGDEDAEFFYKHFDDKYSEGFDPETDLERLGVVNQTTMLATETKAIANLLREAVIDRYGVDNVKEHFADTSDTLCYATNENQDATLSLIDDGGDVGIVVGGYNSSNTSHLVELCEEKMPTYFIRSASEFDSPAEIKHFDLHRQDVTTTENWFPTDDTPVDIVLTSGASCPDALLDEVIRKVVAWFPDARSVEEALEPFETAQEEE</sequence>
<dbReference type="PANTHER" id="PTHR31619:SF5">
    <property type="entry name" value="4-HYDROXY-3-METHYLBUT-2-ENYL DIPHOSPHATE REDUCTASE, CHLOROPLASTIC"/>
    <property type="match status" value="1"/>
</dbReference>
<dbReference type="Pfam" id="PF02401">
    <property type="entry name" value="LYTB"/>
    <property type="match status" value="1"/>
</dbReference>
<dbReference type="OrthoDB" id="9777362at2"/>
<evidence type="ECO:0000256" key="5">
    <source>
        <dbReference type="ARBA" id="ARBA00023004"/>
    </source>
</evidence>
<keyword evidence="4" id="KW-0560">Oxidoreductase</keyword>
<dbReference type="GO" id="GO:0019288">
    <property type="term" value="P:isopentenyl diphosphate biosynthetic process, methylerythritol 4-phosphate pathway"/>
    <property type="evidence" value="ECO:0007669"/>
    <property type="project" value="InterPro"/>
</dbReference>
<evidence type="ECO:0000313" key="9">
    <source>
        <dbReference type="EMBL" id="PEN12773.1"/>
    </source>
</evidence>
<dbReference type="EMBL" id="PDEQ01000006">
    <property type="protein sequence ID" value="PEN12773.1"/>
    <property type="molecule type" value="Genomic_DNA"/>
</dbReference>
<dbReference type="Gene3D" id="3.40.1010.20">
    <property type="entry name" value="4-hydroxy-3-methylbut-2-enyl diphosphate reductase, catalytic domain"/>
    <property type="match status" value="2"/>
</dbReference>
<dbReference type="NCBIfam" id="TIGR00216">
    <property type="entry name" value="ispH_lytB"/>
    <property type="match status" value="1"/>
</dbReference>
<dbReference type="GO" id="GO:0051539">
    <property type="term" value="F:4 iron, 4 sulfur cluster binding"/>
    <property type="evidence" value="ECO:0007669"/>
    <property type="project" value="UniProtKB-KW"/>
</dbReference>
<dbReference type="NCBIfam" id="NF009911">
    <property type="entry name" value="PRK13371.1"/>
    <property type="match status" value="1"/>
</dbReference>
<dbReference type="GO" id="GO:0046872">
    <property type="term" value="F:metal ion binding"/>
    <property type="evidence" value="ECO:0007669"/>
    <property type="project" value="UniProtKB-KW"/>
</dbReference>
<keyword evidence="3" id="KW-0479">Metal-binding</keyword>
<protein>
    <submittedName>
        <fullName evidence="9">4-hydroxy-3-methylbut-2-enyl diphosphate reductase</fullName>
    </submittedName>
</protein>
<dbReference type="InterPro" id="IPR003451">
    <property type="entry name" value="LytB/IspH"/>
</dbReference>
<evidence type="ECO:0000256" key="3">
    <source>
        <dbReference type="ARBA" id="ARBA00022723"/>
    </source>
</evidence>
<evidence type="ECO:0000256" key="7">
    <source>
        <dbReference type="ARBA" id="ARBA00046313"/>
    </source>
</evidence>
<evidence type="ECO:0000256" key="6">
    <source>
        <dbReference type="ARBA" id="ARBA00023014"/>
    </source>
</evidence>
<dbReference type="AlphaFoldDB" id="A0A2A8CVX6"/>
<gene>
    <name evidence="9" type="ORF">CRI94_12195</name>
</gene>
<evidence type="ECO:0000256" key="1">
    <source>
        <dbReference type="ARBA" id="ARBA00001966"/>
    </source>
</evidence>
<evidence type="ECO:0000256" key="8">
    <source>
        <dbReference type="ARBA" id="ARBA00046314"/>
    </source>
</evidence>
<organism evidence="9 10">
    <name type="scientific">Longibacter salinarum</name>
    <dbReference type="NCBI Taxonomy" id="1850348"/>
    <lineage>
        <taxon>Bacteria</taxon>
        <taxon>Pseudomonadati</taxon>
        <taxon>Rhodothermota</taxon>
        <taxon>Rhodothermia</taxon>
        <taxon>Rhodothermales</taxon>
        <taxon>Salisaetaceae</taxon>
        <taxon>Longibacter</taxon>
    </lineage>
</organism>
<keyword evidence="5" id="KW-0408">Iron</keyword>
<dbReference type="CDD" id="cd13944">
    <property type="entry name" value="lytB_ispH"/>
    <property type="match status" value="1"/>
</dbReference>
<keyword evidence="2" id="KW-0004">4Fe-4S</keyword>
<dbReference type="GO" id="GO:0050992">
    <property type="term" value="P:dimethylallyl diphosphate biosynthetic process"/>
    <property type="evidence" value="ECO:0007669"/>
    <property type="project" value="InterPro"/>
</dbReference>
<name>A0A2A8CVX6_9BACT</name>